<dbReference type="InterPro" id="IPR029052">
    <property type="entry name" value="Metallo-depent_PP-like"/>
</dbReference>
<reference evidence="3 4" key="1">
    <citation type="submission" date="2019-06" db="EMBL/GenBank/DDBJ databases">
        <title>The draft genome of Rhizobium smilacinae PTYR-5.</title>
        <authorList>
            <person name="Liu L."/>
            <person name="Li L."/>
            <person name="Zhang X."/>
        </authorList>
    </citation>
    <scope>NUCLEOTIDE SEQUENCE [LARGE SCALE GENOMIC DNA]</scope>
    <source>
        <strain evidence="3 4">PTYR-5</strain>
    </source>
</reference>
<comment type="caution">
    <text evidence="3">The sequence shown here is derived from an EMBL/GenBank/DDBJ whole genome shotgun (WGS) entry which is preliminary data.</text>
</comment>
<dbReference type="Proteomes" id="UP000311605">
    <property type="component" value="Unassembled WGS sequence"/>
</dbReference>
<name>A0A5C4X8R5_9HYPH</name>
<protein>
    <submittedName>
        <fullName evidence="3">CapA family protein</fullName>
    </submittedName>
</protein>
<dbReference type="SMART" id="SM00854">
    <property type="entry name" value="PGA_cap"/>
    <property type="match status" value="1"/>
</dbReference>
<dbReference type="RefSeq" id="WP_139679497.1">
    <property type="nucleotide sequence ID" value="NZ_VDMN01000012.1"/>
</dbReference>
<evidence type="ECO:0000313" key="4">
    <source>
        <dbReference type="Proteomes" id="UP000311605"/>
    </source>
</evidence>
<dbReference type="EMBL" id="VDMN01000012">
    <property type="protein sequence ID" value="TNM59758.1"/>
    <property type="molecule type" value="Genomic_DNA"/>
</dbReference>
<feature type="domain" description="Capsule synthesis protein CapA" evidence="2">
    <location>
        <begin position="2"/>
        <end position="317"/>
    </location>
</feature>
<dbReference type="AlphaFoldDB" id="A0A5C4X8R5"/>
<dbReference type="PANTHER" id="PTHR33393">
    <property type="entry name" value="POLYGLUTAMINE SYNTHESIS ACCESSORY PROTEIN RV0574C-RELATED"/>
    <property type="match status" value="1"/>
</dbReference>
<keyword evidence="4" id="KW-1185">Reference proteome</keyword>
<accession>A0A5C4X8R5</accession>
<comment type="similarity">
    <text evidence="1">Belongs to the CapA family.</text>
</comment>
<proteinExistence type="inferred from homology"/>
<gene>
    <name evidence="3" type="ORF">FHP24_27810</name>
</gene>
<dbReference type="OrthoDB" id="9810718at2"/>
<dbReference type="InterPro" id="IPR052169">
    <property type="entry name" value="CW_Biosynth-Accessory"/>
</dbReference>
<sequence length="441" mass="48080">MRLVAGGDALFSGGNLAERLDEKLLEHLADCDAAFVNAEFICPGRTTAPAPRRFMTAVGIEAVDELTSIGLNLLSFANNHTGDFGPQGVIDTIEACEARGVIHSGIGRSLEEARLPHFLDTGEGRVALISTSTTRSAEFAASTAGTGIPARAGLNPLRWGRAYVLPDTEFQQLRRIDEMLGIAAGRKEVMDVEVMPDPGADRLPFGSVFEGSLQFERGEHAHIRYYANEKDAKAILENIRDAANRSEVVLLSLHAHEGTEENWYSPRPAPFLEDFARRAIDAGATAVIGHGPHMLRGIEFYKGKPIFYSLGSLLMEFEAGMQKMTPEMYEAYGFTKDSLPSHLHMSRARNAAGDPIGFYGDARFSKSCIAILDIVDGDPRVRLVALDLDLNRKRPSERGLPACASPELAREIAADMAEMSRAYGTVVRYNEADGLIDVERA</sequence>
<dbReference type="Pfam" id="PF09587">
    <property type="entry name" value="PGA_cap"/>
    <property type="match status" value="1"/>
</dbReference>
<organism evidence="3 4">
    <name type="scientific">Aliirhizobium smilacinae</name>
    <dbReference type="NCBI Taxonomy" id="1395944"/>
    <lineage>
        <taxon>Bacteria</taxon>
        <taxon>Pseudomonadati</taxon>
        <taxon>Pseudomonadota</taxon>
        <taxon>Alphaproteobacteria</taxon>
        <taxon>Hyphomicrobiales</taxon>
        <taxon>Rhizobiaceae</taxon>
        <taxon>Aliirhizobium</taxon>
    </lineage>
</organism>
<dbReference type="InterPro" id="IPR019079">
    <property type="entry name" value="Capsule_synth_CapA"/>
</dbReference>
<evidence type="ECO:0000313" key="3">
    <source>
        <dbReference type="EMBL" id="TNM59758.1"/>
    </source>
</evidence>
<evidence type="ECO:0000259" key="2">
    <source>
        <dbReference type="SMART" id="SM00854"/>
    </source>
</evidence>
<dbReference type="SUPFAM" id="SSF56300">
    <property type="entry name" value="Metallo-dependent phosphatases"/>
    <property type="match status" value="1"/>
</dbReference>
<evidence type="ECO:0000256" key="1">
    <source>
        <dbReference type="ARBA" id="ARBA00005662"/>
    </source>
</evidence>
<dbReference type="PANTHER" id="PTHR33393:SF13">
    <property type="entry name" value="PGA BIOSYNTHESIS PROTEIN CAPA"/>
    <property type="match status" value="1"/>
</dbReference>